<organism evidence="1 2">
    <name type="scientific">Wohlfahrtiimonas larvae</name>
    <dbReference type="NCBI Taxonomy" id="1157986"/>
    <lineage>
        <taxon>Bacteria</taxon>
        <taxon>Pseudomonadati</taxon>
        <taxon>Pseudomonadota</taxon>
        <taxon>Gammaproteobacteria</taxon>
        <taxon>Cardiobacteriales</taxon>
        <taxon>Ignatzschineriaceae</taxon>
        <taxon>Wohlfahrtiimonas</taxon>
    </lineage>
</organism>
<accession>A0ABP9MDC8</accession>
<dbReference type="EMBL" id="BAABKE010000001">
    <property type="protein sequence ID" value="GAA5093936.1"/>
    <property type="molecule type" value="Genomic_DNA"/>
</dbReference>
<reference evidence="2" key="1">
    <citation type="journal article" date="2019" name="Int. J. Syst. Evol. Microbiol.">
        <title>The Global Catalogue of Microorganisms (GCM) 10K type strain sequencing project: providing services to taxonomists for standard genome sequencing and annotation.</title>
        <authorList>
            <consortium name="The Broad Institute Genomics Platform"/>
            <consortium name="The Broad Institute Genome Sequencing Center for Infectious Disease"/>
            <person name="Wu L."/>
            <person name="Ma J."/>
        </authorList>
    </citation>
    <scope>NUCLEOTIDE SEQUENCE [LARGE SCALE GENOMIC DNA]</scope>
    <source>
        <strain evidence="2">JCM 18424</strain>
    </source>
</reference>
<dbReference type="Proteomes" id="UP001500631">
    <property type="component" value="Unassembled WGS sequence"/>
</dbReference>
<keyword evidence="2" id="KW-1185">Reference proteome</keyword>
<sequence length="216" mass="24177">MTVKKYITVTAQGALYAVQQTTTNQAVRNVLLKILSLDESPELSDDMICQLTGFEADQLKLAKAIFYQLEIMHFIQSETKEVKVPAINFENDLPSLLSMFSSLDKALLSDQMGFLLGNVGFPEEELNQIAAMSTRLSSLYQDSYETVSKIVNGHSHIGVGITNYQGMTQLGIYAIDVSGNKFTLTIAGIPFLNQKAFRDLIWVLVYRYGNVRFKKN</sequence>
<comment type="caution">
    <text evidence="1">The sequence shown here is derived from an EMBL/GenBank/DDBJ whole genome shotgun (WGS) entry which is preliminary data.</text>
</comment>
<gene>
    <name evidence="1" type="ORF">GCM10023338_01530</name>
</gene>
<evidence type="ECO:0000313" key="1">
    <source>
        <dbReference type="EMBL" id="GAA5093936.1"/>
    </source>
</evidence>
<name>A0ABP9MDC8_9GAMM</name>
<evidence type="ECO:0000313" key="2">
    <source>
        <dbReference type="Proteomes" id="UP001500631"/>
    </source>
</evidence>
<protein>
    <submittedName>
        <fullName evidence="1">Uncharacterized protein</fullName>
    </submittedName>
</protein>
<dbReference type="RefSeq" id="WP_345666775.1">
    <property type="nucleotide sequence ID" value="NZ_BAABKE010000001.1"/>
</dbReference>
<proteinExistence type="predicted"/>